<dbReference type="AlphaFoldDB" id="A0A0M0J6J2"/>
<organism evidence="1 2">
    <name type="scientific">Chrysochromulina tobinii</name>
    <dbReference type="NCBI Taxonomy" id="1460289"/>
    <lineage>
        <taxon>Eukaryota</taxon>
        <taxon>Haptista</taxon>
        <taxon>Haptophyta</taxon>
        <taxon>Prymnesiophyceae</taxon>
        <taxon>Prymnesiales</taxon>
        <taxon>Chrysochromulinaceae</taxon>
        <taxon>Chrysochromulina</taxon>
    </lineage>
</organism>
<dbReference type="EMBL" id="JWZX01003328">
    <property type="protein sequence ID" value="KOO21848.1"/>
    <property type="molecule type" value="Genomic_DNA"/>
</dbReference>
<evidence type="ECO:0000313" key="2">
    <source>
        <dbReference type="Proteomes" id="UP000037460"/>
    </source>
</evidence>
<evidence type="ECO:0000313" key="1">
    <source>
        <dbReference type="EMBL" id="KOO21848.1"/>
    </source>
</evidence>
<proteinExistence type="predicted"/>
<sequence>MCVAHGADQRFVGKTLSEVLELTSNHEVDGEALHERFKQAAEAGGDWLLVSDATGELAAATAEVTCWQSTEMPVELRELLREHAMSHLRAHKA</sequence>
<gene>
    <name evidence="1" type="ORF">Ctob_003420</name>
</gene>
<protein>
    <submittedName>
        <fullName evidence="1">Uncharacterized protein</fullName>
    </submittedName>
</protein>
<reference evidence="2" key="1">
    <citation type="journal article" date="2015" name="PLoS Genet.">
        <title>Genome Sequence and Transcriptome Analyses of Chrysochromulina tobin: Metabolic Tools for Enhanced Algal Fitness in the Prominent Order Prymnesiales (Haptophyceae).</title>
        <authorList>
            <person name="Hovde B.T."/>
            <person name="Deodato C.R."/>
            <person name="Hunsperger H.M."/>
            <person name="Ryken S.A."/>
            <person name="Yost W."/>
            <person name="Jha R.K."/>
            <person name="Patterson J."/>
            <person name="Monnat R.J. Jr."/>
            <person name="Barlow S.B."/>
            <person name="Starkenburg S.R."/>
            <person name="Cattolico R.A."/>
        </authorList>
    </citation>
    <scope>NUCLEOTIDE SEQUENCE</scope>
    <source>
        <strain evidence="2">CCMP291</strain>
    </source>
</reference>
<accession>A0A0M0J6J2</accession>
<keyword evidence="2" id="KW-1185">Reference proteome</keyword>
<comment type="caution">
    <text evidence="1">The sequence shown here is derived from an EMBL/GenBank/DDBJ whole genome shotgun (WGS) entry which is preliminary data.</text>
</comment>
<name>A0A0M0J6J2_9EUKA</name>
<dbReference type="Proteomes" id="UP000037460">
    <property type="component" value="Unassembled WGS sequence"/>
</dbReference>